<dbReference type="Proteomes" id="UP000183788">
    <property type="component" value="Unassembled WGS sequence"/>
</dbReference>
<evidence type="ECO:0000313" key="2">
    <source>
        <dbReference type="Proteomes" id="UP000183788"/>
    </source>
</evidence>
<organism evidence="1 2">
    <name type="scientific">Chitinophaga sancti</name>
    <dbReference type="NCBI Taxonomy" id="1004"/>
    <lineage>
        <taxon>Bacteria</taxon>
        <taxon>Pseudomonadati</taxon>
        <taxon>Bacteroidota</taxon>
        <taxon>Chitinophagia</taxon>
        <taxon>Chitinophagales</taxon>
        <taxon>Chitinophagaceae</taxon>
        <taxon>Chitinophaga</taxon>
    </lineage>
</organism>
<sequence>MFPYRIKGTYAEFYGYVPLTVKVGDTVELDADKRRMNIYDSHYGLRVTYVLINTDDEDWEFVRRHTMFK</sequence>
<name>A0A1K1SP01_9BACT</name>
<gene>
    <name evidence="1" type="ORF">SAMN05661012_05846</name>
</gene>
<reference evidence="1 2" key="1">
    <citation type="submission" date="2016-11" db="EMBL/GenBank/DDBJ databases">
        <authorList>
            <person name="Jaros S."/>
            <person name="Januszkiewicz K."/>
            <person name="Wedrychowicz H."/>
        </authorList>
    </citation>
    <scope>NUCLEOTIDE SEQUENCE [LARGE SCALE GENOMIC DNA]</scope>
    <source>
        <strain evidence="1 2">DSM 784</strain>
    </source>
</reference>
<dbReference type="EMBL" id="FPIZ01000028">
    <property type="protein sequence ID" value="SFW86144.1"/>
    <property type="molecule type" value="Genomic_DNA"/>
</dbReference>
<evidence type="ECO:0000313" key="1">
    <source>
        <dbReference type="EMBL" id="SFW86144.1"/>
    </source>
</evidence>
<proteinExistence type="predicted"/>
<protein>
    <submittedName>
        <fullName evidence="1">Uncharacterized protein</fullName>
    </submittedName>
</protein>
<accession>A0A1K1SP01</accession>
<dbReference type="AlphaFoldDB" id="A0A1K1SP01"/>